<evidence type="ECO:0000313" key="1">
    <source>
        <dbReference type="EMBL" id="GLQ10614.1"/>
    </source>
</evidence>
<accession>A0ABQ5UHH3</accession>
<dbReference type="RefSeq" id="WP_284391345.1">
    <property type="nucleotide sequence ID" value="NZ_BSNG01000001.1"/>
</dbReference>
<evidence type="ECO:0008006" key="3">
    <source>
        <dbReference type="Google" id="ProtNLM"/>
    </source>
</evidence>
<reference evidence="1" key="1">
    <citation type="journal article" date="2014" name="Int. J. Syst. Evol. Microbiol.">
        <title>Complete genome of a new Firmicutes species belonging to the dominant human colonic microbiota ('Ruminococcus bicirculans') reveals two chromosomes and a selective capacity to utilize plant glucans.</title>
        <authorList>
            <consortium name="NISC Comparative Sequencing Program"/>
            <person name="Wegmann U."/>
            <person name="Louis P."/>
            <person name="Goesmann A."/>
            <person name="Henrissat B."/>
            <person name="Duncan S.H."/>
            <person name="Flint H.J."/>
        </authorList>
    </citation>
    <scope>NUCLEOTIDE SEQUENCE</scope>
    <source>
        <strain evidence="1">NBRC 103855</strain>
    </source>
</reference>
<organism evidence="1 2">
    <name type="scientific">Devosia yakushimensis</name>
    <dbReference type="NCBI Taxonomy" id="470028"/>
    <lineage>
        <taxon>Bacteria</taxon>
        <taxon>Pseudomonadati</taxon>
        <taxon>Pseudomonadota</taxon>
        <taxon>Alphaproteobacteria</taxon>
        <taxon>Hyphomicrobiales</taxon>
        <taxon>Devosiaceae</taxon>
        <taxon>Devosia</taxon>
    </lineage>
</organism>
<dbReference type="Proteomes" id="UP001161406">
    <property type="component" value="Unassembled WGS sequence"/>
</dbReference>
<comment type="caution">
    <text evidence="1">The sequence shown here is derived from an EMBL/GenBank/DDBJ whole genome shotgun (WGS) entry which is preliminary data.</text>
</comment>
<gene>
    <name evidence="1" type="ORF">GCM10007913_25460</name>
</gene>
<protein>
    <recommendedName>
        <fullName evidence="3">DUF1127 domain-containing protein</fullName>
    </recommendedName>
</protein>
<reference evidence="1" key="2">
    <citation type="submission" date="2023-01" db="EMBL/GenBank/DDBJ databases">
        <title>Draft genome sequence of Devosia yakushimensis strain NBRC 103855.</title>
        <authorList>
            <person name="Sun Q."/>
            <person name="Mori K."/>
        </authorList>
    </citation>
    <scope>NUCLEOTIDE SEQUENCE</scope>
    <source>
        <strain evidence="1">NBRC 103855</strain>
    </source>
</reference>
<sequence>MTITDFAAGRIVQIPFADGFRVVARWISARRAARAKRAALCSLLFAPDHRLRDLGISRDELIEAIEGRRK</sequence>
<proteinExistence type="predicted"/>
<keyword evidence="2" id="KW-1185">Reference proteome</keyword>
<name>A0ABQ5UHH3_9HYPH</name>
<evidence type="ECO:0000313" key="2">
    <source>
        <dbReference type="Proteomes" id="UP001161406"/>
    </source>
</evidence>
<dbReference type="EMBL" id="BSNG01000001">
    <property type="protein sequence ID" value="GLQ10614.1"/>
    <property type="molecule type" value="Genomic_DNA"/>
</dbReference>